<feature type="compositionally biased region" description="Basic residues" evidence="5">
    <location>
        <begin position="277"/>
        <end position="287"/>
    </location>
</feature>
<evidence type="ECO:0000313" key="7">
    <source>
        <dbReference type="EnsemblMetazoa" id="CLYHEMP025294.1"/>
    </source>
</evidence>
<dbReference type="Proteomes" id="UP000594262">
    <property type="component" value="Unplaced"/>
</dbReference>
<organism evidence="7 8">
    <name type="scientific">Clytia hemisphaerica</name>
    <dbReference type="NCBI Taxonomy" id="252671"/>
    <lineage>
        <taxon>Eukaryota</taxon>
        <taxon>Metazoa</taxon>
        <taxon>Cnidaria</taxon>
        <taxon>Hydrozoa</taxon>
        <taxon>Hydroidolina</taxon>
        <taxon>Leptothecata</taxon>
        <taxon>Obeliida</taxon>
        <taxon>Clytiidae</taxon>
        <taxon>Clytia</taxon>
    </lineage>
</organism>
<evidence type="ECO:0000256" key="1">
    <source>
        <dbReference type="ARBA" id="ARBA00004141"/>
    </source>
</evidence>
<evidence type="ECO:0000256" key="6">
    <source>
        <dbReference type="SAM" id="Phobius"/>
    </source>
</evidence>
<dbReference type="InterPro" id="IPR011701">
    <property type="entry name" value="MFS"/>
</dbReference>
<keyword evidence="8" id="KW-1185">Reference proteome</keyword>
<feature type="transmembrane region" description="Helical" evidence="6">
    <location>
        <begin position="240"/>
        <end position="258"/>
    </location>
</feature>
<feature type="compositionally biased region" description="Basic and acidic residues" evidence="5">
    <location>
        <begin position="288"/>
        <end position="311"/>
    </location>
</feature>
<feature type="region of interest" description="Disordered" evidence="5">
    <location>
        <begin position="275"/>
        <end position="311"/>
    </location>
</feature>
<evidence type="ECO:0000256" key="3">
    <source>
        <dbReference type="ARBA" id="ARBA00022989"/>
    </source>
</evidence>
<dbReference type="InterPro" id="IPR036259">
    <property type="entry name" value="MFS_trans_sf"/>
</dbReference>
<feature type="transmembrane region" description="Helical" evidence="6">
    <location>
        <begin position="180"/>
        <end position="201"/>
    </location>
</feature>
<feature type="transmembrane region" description="Helical" evidence="6">
    <location>
        <begin position="213"/>
        <end position="234"/>
    </location>
</feature>
<proteinExistence type="predicted"/>
<dbReference type="GO" id="GO:0016020">
    <property type="term" value="C:membrane"/>
    <property type="evidence" value="ECO:0007669"/>
    <property type="project" value="UniProtKB-SubCell"/>
</dbReference>
<evidence type="ECO:0000256" key="4">
    <source>
        <dbReference type="ARBA" id="ARBA00023136"/>
    </source>
</evidence>
<sequence length="311" mass="35264">MAPKHLNVFLSFLFITTFIGTLAVGSLIGWLVMVWWKIQLYLSIVPLVSLIIAYFYLPESFKWLVVHRKKDELLYYVQQAAKFNGVPVPDIKSITEQIDPKENEVSEKAGNHDNLLDKKHGSPEMRRVSFCEMMRNGELRKRLFLGCCLSFGKRRIALVGLAITAIFSICYRIYNHIALVVIGKMFVGLAAGMVFTINVDIYPTVVRNTCNGLSIAFGRFGGILGPQVVLLGVYTTPDNPVLVVGILTLMAAVCLYILPDMRKHNHPNTLQDLKEYRKNRKTAKTNKKNRDKESKELIEPELKPFEESDVV</sequence>
<reference evidence="7" key="1">
    <citation type="submission" date="2021-01" db="UniProtKB">
        <authorList>
            <consortium name="EnsemblMetazoa"/>
        </authorList>
    </citation>
    <scope>IDENTIFICATION</scope>
</reference>
<feature type="transmembrane region" description="Helical" evidence="6">
    <location>
        <begin position="12"/>
        <end position="32"/>
    </location>
</feature>
<dbReference type="GeneID" id="136807520"/>
<dbReference type="InterPro" id="IPR005828">
    <property type="entry name" value="MFS_sugar_transport-like"/>
</dbReference>
<keyword evidence="4 6" id="KW-0472">Membrane</keyword>
<accession>A0A7M6DRU6</accession>
<keyword evidence="2 6" id="KW-0812">Transmembrane</keyword>
<comment type="subcellular location">
    <subcellularLocation>
        <location evidence="1">Membrane</location>
        <topology evidence="1">Multi-pass membrane protein</topology>
    </subcellularLocation>
</comment>
<keyword evidence="3 6" id="KW-1133">Transmembrane helix</keyword>
<feature type="transmembrane region" description="Helical" evidence="6">
    <location>
        <begin position="38"/>
        <end position="57"/>
    </location>
</feature>
<feature type="transmembrane region" description="Helical" evidence="6">
    <location>
        <begin position="156"/>
        <end position="174"/>
    </location>
</feature>
<dbReference type="Pfam" id="PF00083">
    <property type="entry name" value="Sugar_tr"/>
    <property type="match status" value="1"/>
</dbReference>
<dbReference type="OrthoDB" id="2544694at2759"/>
<dbReference type="AlphaFoldDB" id="A0A7M6DRU6"/>
<evidence type="ECO:0000313" key="8">
    <source>
        <dbReference type="Proteomes" id="UP000594262"/>
    </source>
</evidence>
<name>A0A7M6DRU6_9CNID</name>
<dbReference type="Gene3D" id="1.20.1250.20">
    <property type="entry name" value="MFS general substrate transporter like domains"/>
    <property type="match status" value="2"/>
</dbReference>
<dbReference type="RefSeq" id="XP_066920202.1">
    <property type="nucleotide sequence ID" value="XM_067064101.1"/>
</dbReference>
<dbReference type="SUPFAM" id="SSF103473">
    <property type="entry name" value="MFS general substrate transporter"/>
    <property type="match status" value="1"/>
</dbReference>
<dbReference type="GO" id="GO:0022857">
    <property type="term" value="F:transmembrane transporter activity"/>
    <property type="evidence" value="ECO:0007669"/>
    <property type="project" value="InterPro"/>
</dbReference>
<dbReference type="PANTHER" id="PTHR24064">
    <property type="entry name" value="SOLUTE CARRIER FAMILY 22 MEMBER"/>
    <property type="match status" value="1"/>
</dbReference>
<evidence type="ECO:0000256" key="2">
    <source>
        <dbReference type="ARBA" id="ARBA00022692"/>
    </source>
</evidence>
<dbReference type="Pfam" id="PF07690">
    <property type="entry name" value="MFS_1"/>
    <property type="match status" value="1"/>
</dbReference>
<dbReference type="EnsemblMetazoa" id="CLYHEMT025294.1">
    <property type="protein sequence ID" value="CLYHEMP025294.1"/>
    <property type="gene ID" value="CLYHEMG025294"/>
</dbReference>
<protein>
    <submittedName>
        <fullName evidence="7">Uncharacterized protein</fullName>
    </submittedName>
</protein>
<evidence type="ECO:0000256" key="5">
    <source>
        <dbReference type="SAM" id="MobiDB-lite"/>
    </source>
</evidence>